<evidence type="ECO:0008006" key="3">
    <source>
        <dbReference type="Google" id="ProtNLM"/>
    </source>
</evidence>
<dbReference type="EMBL" id="JARYMX010000004">
    <property type="protein sequence ID" value="KAJ9553856.1"/>
    <property type="molecule type" value="Genomic_DNA"/>
</dbReference>
<dbReference type="Proteomes" id="UP001172457">
    <property type="component" value="Chromosome 4"/>
</dbReference>
<evidence type="ECO:0000313" key="1">
    <source>
        <dbReference type="EMBL" id="KAJ9553856.1"/>
    </source>
</evidence>
<accession>A0AA38TEQ1</accession>
<dbReference type="Gene3D" id="3.90.180.10">
    <property type="entry name" value="Medium-chain alcohol dehydrogenases, catalytic domain"/>
    <property type="match status" value="1"/>
</dbReference>
<evidence type="ECO:0000313" key="2">
    <source>
        <dbReference type="Proteomes" id="UP001172457"/>
    </source>
</evidence>
<keyword evidence="2" id="KW-1185">Reference proteome</keyword>
<reference evidence="1" key="1">
    <citation type="submission" date="2023-03" db="EMBL/GenBank/DDBJ databases">
        <title>Chromosome-scale reference genome and RAD-based genetic map of yellow starthistle (Centaurea solstitialis) reveal putative structural variation and QTLs associated with invader traits.</title>
        <authorList>
            <person name="Reatini B."/>
            <person name="Cang F.A."/>
            <person name="Jiang Q."/>
            <person name="Mckibben M.T.W."/>
            <person name="Barker M.S."/>
            <person name="Rieseberg L.H."/>
            <person name="Dlugosch K.M."/>
        </authorList>
    </citation>
    <scope>NUCLEOTIDE SEQUENCE</scope>
    <source>
        <strain evidence="1">CAN-66</strain>
        <tissue evidence="1">Leaf</tissue>
    </source>
</reference>
<comment type="caution">
    <text evidence="1">The sequence shown here is derived from an EMBL/GenBank/DDBJ whole genome shotgun (WGS) entry which is preliminary data.</text>
</comment>
<organism evidence="1 2">
    <name type="scientific">Centaurea solstitialis</name>
    <name type="common">yellow star-thistle</name>
    <dbReference type="NCBI Taxonomy" id="347529"/>
    <lineage>
        <taxon>Eukaryota</taxon>
        <taxon>Viridiplantae</taxon>
        <taxon>Streptophyta</taxon>
        <taxon>Embryophyta</taxon>
        <taxon>Tracheophyta</taxon>
        <taxon>Spermatophyta</taxon>
        <taxon>Magnoliopsida</taxon>
        <taxon>eudicotyledons</taxon>
        <taxon>Gunneridae</taxon>
        <taxon>Pentapetalae</taxon>
        <taxon>asterids</taxon>
        <taxon>campanulids</taxon>
        <taxon>Asterales</taxon>
        <taxon>Asteraceae</taxon>
        <taxon>Carduoideae</taxon>
        <taxon>Cardueae</taxon>
        <taxon>Centaureinae</taxon>
        <taxon>Centaurea</taxon>
    </lineage>
</organism>
<gene>
    <name evidence="1" type="ORF">OSB04_017901</name>
</gene>
<dbReference type="InterPro" id="IPR011032">
    <property type="entry name" value="GroES-like_sf"/>
</dbReference>
<dbReference type="SUPFAM" id="SSF50129">
    <property type="entry name" value="GroES-like"/>
    <property type="match status" value="1"/>
</dbReference>
<protein>
    <recommendedName>
        <fullName evidence="3">Alcohol dehydrogenase</fullName>
    </recommendedName>
</protein>
<sequence length="121" mass="14317">MYTKSTTYLTPPNQPYRATGRTTSAAATMMINRNFFSKGALRISEFQFKFVIPCTKLEEFKPWIFFFLNRCYNMLINLYIQELQLDKFVMHEVDFEDINKAFDLLIGGKSLQCVIWMNKNK</sequence>
<proteinExistence type="predicted"/>
<dbReference type="AlphaFoldDB" id="A0AA38TEQ1"/>
<name>A0AA38TEQ1_9ASTR</name>